<evidence type="ECO:0000313" key="14">
    <source>
        <dbReference type="Proteomes" id="UP000034290"/>
    </source>
</evidence>
<evidence type="ECO:0000256" key="11">
    <source>
        <dbReference type="RuleBase" id="RU363039"/>
    </source>
</evidence>
<evidence type="ECO:0000256" key="9">
    <source>
        <dbReference type="ARBA" id="ARBA00030904"/>
    </source>
</evidence>
<gene>
    <name evidence="13" type="ORF">UY81_C0053G0011</name>
</gene>
<evidence type="ECO:0000256" key="5">
    <source>
        <dbReference type="ARBA" id="ARBA00022741"/>
    </source>
</evidence>
<dbReference type="InterPro" id="IPR041872">
    <property type="entry name" value="Anticodon_Met"/>
</dbReference>
<name>A0A0G1XW39_9BACT</name>
<keyword evidence="8 11" id="KW-0030">Aminoacyl-tRNA synthetase</keyword>
<dbReference type="CDD" id="cd07957">
    <property type="entry name" value="Anticodon_Ia_Met"/>
    <property type="match status" value="1"/>
</dbReference>
<evidence type="ECO:0000259" key="12">
    <source>
        <dbReference type="Pfam" id="PF09334"/>
    </source>
</evidence>
<evidence type="ECO:0000256" key="3">
    <source>
        <dbReference type="ARBA" id="ARBA00018753"/>
    </source>
</evidence>
<dbReference type="GO" id="GO:0005524">
    <property type="term" value="F:ATP binding"/>
    <property type="evidence" value="ECO:0007669"/>
    <property type="project" value="UniProtKB-KW"/>
</dbReference>
<evidence type="ECO:0000256" key="10">
    <source>
        <dbReference type="ARBA" id="ARBA00047364"/>
    </source>
</evidence>
<comment type="similarity">
    <text evidence="11">Belongs to the class-I aminoacyl-tRNA synthetase family.</text>
</comment>
<reference evidence="13 14" key="1">
    <citation type="journal article" date="2015" name="Nature">
        <title>rRNA introns, odd ribosomes, and small enigmatic genomes across a large radiation of phyla.</title>
        <authorList>
            <person name="Brown C.T."/>
            <person name="Hug L.A."/>
            <person name="Thomas B.C."/>
            <person name="Sharon I."/>
            <person name="Castelle C.J."/>
            <person name="Singh A."/>
            <person name="Wilkins M.J."/>
            <person name="Williams K.H."/>
            <person name="Banfield J.F."/>
        </authorList>
    </citation>
    <scope>NUCLEOTIDE SEQUENCE [LARGE SCALE GENOMIC DNA]</scope>
</reference>
<dbReference type="Gene3D" id="3.40.50.620">
    <property type="entry name" value="HUPs"/>
    <property type="match status" value="1"/>
</dbReference>
<comment type="caution">
    <text evidence="13">The sequence shown here is derived from an EMBL/GenBank/DDBJ whole genome shotgun (WGS) entry which is preliminary data.</text>
</comment>
<comment type="function">
    <text evidence="1">Is required not only for elongation of protein synthesis but also for the initiation of all mRNA translation through initiator tRNA(fMet) aminoacylation.</text>
</comment>
<dbReference type="PRINTS" id="PR01041">
    <property type="entry name" value="TRNASYNTHMET"/>
</dbReference>
<dbReference type="SUPFAM" id="SSF52374">
    <property type="entry name" value="Nucleotidylyl transferase"/>
    <property type="match status" value="1"/>
</dbReference>
<comment type="catalytic activity">
    <reaction evidence="10">
        <text>tRNA(Met) + L-methionine + ATP = L-methionyl-tRNA(Met) + AMP + diphosphate</text>
        <dbReference type="Rhea" id="RHEA:13481"/>
        <dbReference type="Rhea" id="RHEA-COMP:9667"/>
        <dbReference type="Rhea" id="RHEA-COMP:9698"/>
        <dbReference type="ChEBI" id="CHEBI:30616"/>
        <dbReference type="ChEBI" id="CHEBI:33019"/>
        <dbReference type="ChEBI" id="CHEBI:57844"/>
        <dbReference type="ChEBI" id="CHEBI:78442"/>
        <dbReference type="ChEBI" id="CHEBI:78530"/>
        <dbReference type="ChEBI" id="CHEBI:456215"/>
        <dbReference type="EC" id="6.1.1.10"/>
    </reaction>
</comment>
<evidence type="ECO:0000256" key="6">
    <source>
        <dbReference type="ARBA" id="ARBA00022840"/>
    </source>
</evidence>
<dbReference type="Gene3D" id="1.10.730.10">
    <property type="entry name" value="Isoleucyl-tRNA Synthetase, Domain 1"/>
    <property type="match status" value="1"/>
</dbReference>
<keyword evidence="4 11" id="KW-0436">Ligase</keyword>
<evidence type="ECO:0000313" key="13">
    <source>
        <dbReference type="EMBL" id="KKW35105.1"/>
    </source>
</evidence>
<dbReference type="Proteomes" id="UP000034290">
    <property type="component" value="Unassembled WGS sequence"/>
</dbReference>
<dbReference type="InterPro" id="IPR014758">
    <property type="entry name" value="Met-tRNA_synth"/>
</dbReference>
<accession>A0A0G1XW39</accession>
<feature type="domain" description="Methionyl/Leucyl tRNA synthetase" evidence="12">
    <location>
        <begin position="90"/>
        <end position="314"/>
    </location>
</feature>
<protein>
    <recommendedName>
        <fullName evidence="3">Methionine--tRNA ligase</fullName>
        <ecNumber evidence="2">6.1.1.10</ecNumber>
    </recommendedName>
    <alternativeName>
        <fullName evidence="9">Methionyl-tRNA synthetase</fullName>
    </alternativeName>
</protein>
<evidence type="ECO:0000256" key="4">
    <source>
        <dbReference type="ARBA" id="ARBA00022598"/>
    </source>
</evidence>
<dbReference type="GO" id="GO:0004825">
    <property type="term" value="F:methionine-tRNA ligase activity"/>
    <property type="evidence" value="ECO:0007669"/>
    <property type="project" value="UniProtKB-EC"/>
</dbReference>
<evidence type="ECO:0000256" key="7">
    <source>
        <dbReference type="ARBA" id="ARBA00022917"/>
    </source>
</evidence>
<keyword evidence="6 11" id="KW-0067">ATP-binding</keyword>
<dbReference type="InterPro" id="IPR009080">
    <property type="entry name" value="tRNAsynth_Ia_anticodon-bd"/>
</dbReference>
<dbReference type="InterPro" id="IPR023457">
    <property type="entry name" value="Met-tRNA_synth_2"/>
</dbReference>
<dbReference type="Gene3D" id="2.170.220.10">
    <property type="match status" value="1"/>
</dbReference>
<sequence length="457" mass="52011">GTDEHGQKIAHKADEAGQDRQTFVNAIADRVRALCSTLDISNDDFIQTTQGRHKRSVAVFWKRVMDAGFIYKRAYKGLYCVGCESFKTEKDLVNGKCPDHGKAPESFEDENYFFKLTAFENKLKALYEQRPDFVIPQTKFNEVRQLLASGLEDVSISRSRKVLDWGIPVPGDESQVVYVWFDALINYLSAVGFGREGEDETAMYWPADLHMVGKEINRFHSVLWPCMLMAAGVEVPHQVGVHGWITVDGQKMSKSVGNVLDPFELAQRCGVEPLRYFLMREIPFHGDGDFSHARFLERYNNDLANELGNLLNRAVAMTERYVEGKVPAVVEYDIRPHWTEYRSSMEDLRFADALTTVWRLVREMNKLIDDREPWKLGKLEDKTAVGEVLYVLLETLRHVAWMIMPVLPRAALAMFEQIGTSFEAEAKMALSEACKWGGLAPGSRIKANGPLFPRRES</sequence>
<dbReference type="EC" id="6.1.1.10" evidence="2"/>
<dbReference type="PANTHER" id="PTHR43326:SF1">
    <property type="entry name" value="METHIONINE--TRNA LIGASE, MITOCHONDRIAL"/>
    <property type="match status" value="1"/>
</dbReference>
<dbReference type="NCBIfam" id="TIGR00398">
    <property type="entry name" value="metG"/>
    <property type="match status" value="1"/>
</dbReference>
<dbReference type="SUPFAM" id="SSF47323">
    <property type="entry name" value="Anticodon-binding domain of a subclass of class I aminoacyl-tRNA synthetases"/>
    <property type="match status" value="1"/>
</dbReference>
<dbReference type="AlphaFoldDB" id="A0A0G1XW39"/>
<evidence type="ECO:0000256" key="2">
    <source>
        <dbReference type="ARBA" id="ARBA00012838"/>
    </source>
</evidence>
<evidence type="ECO:0000256" key="8">
    <source>
        <dbReference type="ARBA" id="ARBA00023146"/>
    </source>
</evidence>
<feature type="non-terminal residue" evidence="13">
    <location>
        <position position="1"/>
    </location>
</feature>
<organism evidence="13 14">
    <name type="scientific">Candidatus Giovannonibacteria bacterium GW2011_GWA2_53_7</name>
    <dbReference type="NCBI Taxonomy" id="1618650"/>
    <lineage>
        <taxon>Bacteria</taxon>
        <taxon>Candidatus Giovannoniibacteriota</taxon>
    </lineage>
</organism>
<dbReference type="PANTHER" id="PTHR43326">
    <property type="entry name" value="METHIONYL-TRNA SYNTHETASE"/>
    <property type="match status" value="1"/>
</dbReference>
<dbReference type="EMBL" id="LCRM01000053">
    <property type="protein sequence ID" value="KKW35105.1"/>
    <property type="molecule type" value="Genomic_DNA"/>
</dbReference>
<proteinExistence type="inferred from homology"/>
<dbReference type="PATRIC" id="fig|1618650.3.peg.516"/>
<evidence type="ECO:0000256" key="1">
    <source>
        <dbReference type="ARBA" id="ARBA00003314"/>
    </source>
</evidence>
<keyword evidence="7 11" id="KW-0648">Protein biosynthesis</keyword>
<keyword evidence="5 11" id="KW-0547">Nucleotide-binding</keyword>
<dbReference type="InterPro" id="IPR033911">
    <property type="entry name" value="MetRS_core"/>
</dbReference>
<dbReference type="InterPro" id="IPR014729">
    <property type="entry name" value="Rossmann-like_a/b/a_fold"/>
</dbReference>
<dbReference type="GO" id="GO:0006431">
    <property type="term" value="P:methionyl-tRNA aminoacylation"/>
    <property type="evidence" value="ECO:0007669"/>
    <property type="project" value="InterPro"/>
</dbReference>
<dbReference type="Pfam" id="PF09334">
    <property type="entry name" value="tRNA-synt_1g"/>
    <property type="match status" value="1"/>
</dbReference>
<dbReference type="FunFam" id="2.170.220.10:FF:000001">
    <property type="entry name" value="methionine--tRNA ligase, mitochondrial"/>
    <property type="match status" value="1"/>
</dbReference>
<dbReference type="InterPro" id="IPR015413">
    <property type="entry name" value="Methionyl/Leucyl_tRNA_Synth"/>
</dbReference>